<organism evidence="1 2">
    <name type="scientific">Mycena alexandri</name>
    <dbReference type="NCBI Taxonomy" id="1745969"/>
    <lineage>
        <taxon>Eukaryota</taxon>
        <taxon>Fungi</taxon>
        <taxon>Dikarya</taxon>
        <taxon>Basidiomycota</taxon>
        <taxon>Agaricomycotina</taxon>
        <taxon>Agaricomycetes</taxon>
        <taxon>Agaricomycetidae</taxon>
        <taxon>Agaricales</taxon>
        <taxon>Marasmiineae</taxon>
        <taxon>Mycenaceae</taxon>
        <taxon>Mycena</taxon>
    </lineage>
</organism>
<protein>
    <submittedName>
        <fullName evidence="1">Uncharacterized protein</fullName>
    </submittedName>
</protein>
<comment type="caution">
    <text evidence="1">The sequence shown here is derived from an EMBL/GenBank/DDBJ whole genome shotgun (WGS) entry which is preliminary data.</text>
</comment>
<evidence type="ECO:0000313" key="2">
    <source>
        <dbReference type="Proteomes" id="UP001218188"/>
    </source>
</evidence>
<proteinExistence type="predicted"/>
<sequence length="115" mass="13499">MDTTYLRPGPEVYEYQHNVSKDLPALLATIDWQMGLHSGSEYWSRTEKFIAQRRSGAIDGNMSLFKNEKLQRRNRNRSLNIIYRPQLPSLAHYRPTELFFSKEKFTLLVSAFTDV</sequence>
<gene>
    <name evidence="1" type="ORF">C8F04DRAFT_1236406</name>
</gene>
<keyword evidence="2" id="KW-1185">Reference proteome</keyword>
<accession>A0AAD6WZY1</accession>
<dbReference type="Proteomes" id="UP001218188">
    <property type="component" value="Unassembled WGS sequence"/>
</dbReference>
<dbReference type="EMBL" id="JARJCM010000088">
    <property type="protein sequence ID" value="KAJ7030740.1"/>
    <property type="molecule type" value="Genomic_DNA"/>
</dbReference>
<evidence type="ECO:0000313" key="1">
    <source>
        <dbReference type="EMBL" id="KAJ7030740.1"/>
    </source>
</evidence>
<dbReference type="AlphaFoldDB" id="A0AAD6WZY1"/>
<reference evidence="1" key="1">
    <citation type="submission" date="2023-03" db="EMBL/GenBank/DDBJ databases">
        <title>Massive genome expansion in bonnet fungi (Mycena s.s.) driven by repeated elements and novel gene families across ecological guilds.</title>
        <authorList>
            <consortium name="Lawrence Berkeley National Laboratory"/>
            <person name="Harder C.B."/>
            <person name="Miyauchi S."/>
            <person name="Viragh M."/>
            <person name="Kuo A."/>
            <person name="Thoen E."/>
            <person name="Andreopoulos B."/>
            <person name="Lu D."/>
            <person name="Skrede I."/>
            <person name="Drula E."/>
            <person name="Henrissat B."/>
            <person name="Morin E."/>
            <person name="Kohler A."/>
            <person name="Barry K."/>
            <person name="LaButti K."/>
            <person name="Morin E."/>
            <person name="Salamov A."/>
            <person name="Lipzen A."/>
            <person name="Mereny Z."/>
            <person name="Hegedus B."/>
            <person name="Baldrian P."/>
            <person name="Stursova M."/>
            <person name="Weitz H."/>
            <person name="Taylor A."/>
            <person name="Grigoriev I.V."/>
            <person name="Nagy L.G."/>
            <person name="Martin F."/>
            <person name="Kauserud H."/>
        </authorList>
    </citation>
    <scope>NUCLEOTIDE SEQUENCE</scope>
    <source>
        <strain evidence="1">CBHHK200</strain>
    </source>
</reference>
<name>A0AAD6WZY1_9AGAR</name>